<name>A0ABS9KRA6_9BACT</name>
<evidence type="ECO:0000256" key="5">
    <source>
        <dbReference type="ARBA" id="ARBA00023237"/>
    </source>
</evidence>
<accession>A0ABS9KRA6</accession>
<dbReference type="Pfam" id="PF07980">
    <property type="entry name" value="SusD_RagB"/>
    <property type="match status" value="1"/>
</dbReference>
<evidence type="ECO:0000256" key="4">
    <source>
        <dbReference type="ARBA" id="ARBA00023136"/>
    </source>
</evidence>
<dbReference type="RefSeq" id="WP_237871666.1">
    <property type="nucleotide sequence ID" value="NZ_JAKLTR010000006.1"/>
</dbReference>
<feature type="domain" description="SusD-like N-terminal" evidence="7">
    <location>
        <begin position="70"/>
        <end position="221"/>
    </location>
</feature>
<dbReference type="Proteomes" id="UP001165367">
    <property type="component" value="Unassembled WGS sequence"/>
</dbReference>
<dbReference type="InterPro" id="IPR012944">
    <property type="entry name" value="SusD_RagB_dom"/>
</dbReference>
<organism evidence="8 9">
    <name type="scientific">Terrimonas ginsenosidimutans</name>
    <dbReference type="NCBI Taxonomy" id="2908004"/>
    <lineage>
        <taxon>Bacteria</taxon>
        <taxon>Pseudomonadati</taxon>
        <taxon>Bacteroidota</taxon>
        <taxon>Chitinophagia</taxon>
        <taxon>Chitinophagales</taxon>
        <taxon>Chitinophagaceae</taxon>
        <taxon>Terrimonas</taxon>
    </lineage>
</organism>
<proteinExistence type="inferred from homology"/>
<protein>
    <submittedName>
        <fullName evidence="8">RagB/SusD family nutrient uptake outer membrane protein</fullName>
    </submittedName>
</protein>
<gene>
    <name evidence="8" type="ORF">LZZ85_11210</name>
</gene>
<dbReference type="Gene3D" id="1.25.40.390">
    <property type="match status" value="1"/>
</dbReference>
<dbReference type="InterPro" id="IPR033985">
    <property type="entry name" value="SusD-like_N"/>
</dbReference>
<dbReference type="Pfam" id="PF14322">
    <property type="entry name" value="SusD-like_3"/>
    <property type="match status" value="1"/>
</dbReference>
<dbReference type="PROSITE" id="PS51257">
    <property type="entry name" value="PROKAR_LIPOPROTEIN"/>
    <property type="match status" value="1"/>
</dbReference>
<keyword evidence="5" id="KW-0998">Cell outer membrane</keyword>
<comment type="subcellular location">
    <subcellularLocation>
        <location evidence="1">Cell outer membrane</location>
    </subcellularLocation>
</comment>
<evidence type="ECO:0000256" key="2">
    <source>
        <dbReference type="ARBA" id="ARBA00006275"/>
    </source>
</evidence>
<reference evidence="8" key="1">
    <citation type="submission" date="2022-01" db="EMBL/GenBank/DDBJ databases">
        <authorList>
            <person name="Jo J.-H."/>
            <person name="Im W.-T."/>
        </authorList>
    </citation>
    <scope>NUCLEOTIDE SEQUENCE</scope>
    <source>
        <strain evidence="8">NA20</strain>
    </source>
</reference>
<dbReference type="SUPFAM" id="SSF48452">
    <property type="entry name" value="TPR-like"/>
    <property type="match status" value="1"/>
</dbReference>
<comment type="caution">
    <text evidence="8">The sequence shown here is derived from an EMBL/GenBank/DDBJ whole genome shotgun (WGS) entry which is preliminary data.</text>
</comment>
<keyword evidence="9" id="KW-1185">Reference proteome</keyword>
<evidence type="ECO:0000256" key="1">
    <source>
        <dbReference type="ARBA" id="ARBA00004442"/>
    </source>
</evidence>
<evidence type="ECO:0000313" key="8">
    <source>
        <dbReference type="EMBL" id="MCG2614856.1"/>
    </source>
</evidence>
<keyword evidence="3" id="KW-0732">Signal</keyword>
<evidence type="ECO:0000259" key="7">
    <source>
        <dbReference type="Pfam" id="PF14322"/>
    </source>
</evidence>
<evidence type="ECO:0000256" key="3">
    <source>
        <dbReference type="ARBA" id="ARBA00022729"/>
    </source>
</evidence>
<evidence type="ECO:0000313" key="9">
    <source>
        <dbReference type="Proteomes" id="UP001165367"/>
    </source>
</evidence>
<keyword evidence="4" id="KW-0472">Membrane</keyword>
<sequence>MKRLNINKVAVVALGSILALSSCKIDRSSLNGPSTGTFPANAKEAEMGLFGAYQSVSAIDAASTPMWHVMDNITDIGFARPGTNYTSPITSAITTDNALTTKPWQVHYRTIARCHTVLDNLEKLKSTMTEAAYGQLDGELRFVRAYCYSQMIELYGDVPLLKSAVDLNNANVARTPKNEIEKFLIDELTAIAEKLPVSQPQAGHVRASRVAAYMLKARVALYAKQFTVAAQAANTALTLSNGVFDLTPFNNSVNFVGKDHTVGEPDVSNIFGHAGFKTGKEWIWVAEYNMTIPGNTHNQQYYSASRLGKGVCYWGPTQDLINTFQAKDGLPITESPLYNSAKPYENRDPRLDMYCVRPGSRYMGYQFEPTTTVTQAKNYWPVLNGTSTTPSNVANADATNAFRSFSGYLWRKPVDIADFNSTSVSGVSDLNVGIFRLAELLLLYAEAKIEANDIDNTVYTAINRVRRRALMPDLPTGLSQAQLRKALRYERKVELANDGLRWYDLRRWGIANTVMNGSLYLNRDAKPWTSAVLTGFDDSYTPIYNRTEALKYFTTQDVVYRPNKDEYWPVPKSEMDANNKLVQNPGY</sequence>
<evidence type="ECO:0000259" key="6">
    <source>
        <dbReference type="Pfam" id="PF07980"/>
    </source>
</evidence>
<comment type="similarity">
    <text evidence="2">Belongs to the SusD family.</text>
</comment>
<feature type="domain" description="RagB/SusD" evidence="6">
    <location>
        <begin position="281"/>
        <end position="587"/>
    </location>
</feature>
<dbReference type="InterPro" id="IPR011990">
    <property type="entry name" value="TPR-like_helical_dom_sf"/>
</dbReference>
<dbReference type="EMBL" id="JAKLTR010000006">
    <property type="protein sequence ID" value="MCG2614856.1"/>
    <property type="molecule type" value="Genomic_DNA"/>
</dbReference>